<dbReference type="InterPro" id="IPR036396">
    <property type="entry name" value="Cyt_P450_sf"/>
</dbReference>
<dbReference type="FunFam" id="1.10.630.10:FF:000043">
    <property type="entry name" value="Cytochrome P450 99A2"/>
    <property type="match status" value="1"/>
</dbReference>
<keyword evidence="7 12" id="KW-0560">Oxidoreductase</keyword>
<keyword evidence="5 11" id="KW-0479">Metal-binding</keyword>
<evidence type="ECO:0000256" key="11">
    <source>
        <dbReference type="PIRSR" id="PIRSR602401-1"/>
    </source>
</evidence>
<evidence type="ECO:0000256" key="7">
    <source>
        <dbReference type="ARBA" id="ARBA00023002"/>
    </source>
</evidence>
<feature type="transmembrane region" description="Helical" evidence="13">
    <location>
        <begin position="6"/>
        <end position="22"/>
    </location>
</feature>
<dbReference type="GO" id="GO:0016020">
    <property type="term" value="C:membrane"/>
    <property type="evidence" value="ECO:0007669"/>
    <property type="project" value="UniProtKB-SubCell"/>
</dbReference>
<reference evidence="14" key="1">
    <citation type="journal article" date="2018" name="DNA Res.">
        <title>Multiple hybrid de novo genome assembly of finger millet, an orphan allotetraploid crop.</title>
        <authorList>
            <person name="Hatakeyama M."/>
            <person name="Aluri S."/>
            <person name="Balachadran M.T."/>
            <person name="Sivarajan S.R."/>
            <person name="Patrignani A."/>
            <person name="Gruter S."/>
            <person name="Poveda L."/>
            <person name="Shimizu-Inatsugi R."/>
            <person name="Baeten J."/>
            <person name="Francoijs K.J."/>
            <person name="Nataraja K.N."/>
            <person name="Reddy Y.A.N."/>
            <person name="Phadnis S."/>
            <person name="Ravikumar R.L."/>
            <person name="Schlapbach R."/>
            <person name="Sreeman S.M."/>
            <person name="Shimizu K.K."/>
        </authorList>
    </citation>
    <scope>NUCLEOTIDE SEQUENCE</scope>
</reference>
<dbReference type="Gene3D" id="1.10.630.10">
    <property type="entry name" value="Cytochrome P450"/>
    <property type="match status" value="1"/>
</dbReference>
<dbReference type="EMBL" id="BQKI01000075">
    <property type="protein sequence ID" value="GJN21390.1"/>
    <property type="molecule type" value="Genomic_DNA"/>
</dbReference>
<evidence type="ECO:0000256" key="13">
    <source>
        <dbReference type="SAM" id="Phobius"/>
    </source>
</evidence>
<gene>
    <name evidence="14" type="primary">gb08860</name>
    <name evidence="14" type="ORF">PR202_gb08860</name>
</gene>
<keyword evidence="4 13" id="KW-0812">Transmembrane</keyword>
<dbReference type="GO" id="GO:0004497">
    <property type="term" value="F:monooxygenase activity"/>
    <property type="evidence" value="ECO:0007669"/>
    <property type="project" value="UniProtKB-KW"/>
</dbReference>
<dbReference type="PRINTS" id="PR00385">
    <property type="entry name" value="P450"/>
</dbReference>
<dbReference type="GO" id="GO:0005506">
    <property type="term" value="F:iron ion binding"/>
    <property type="evidence" value="ECO:0007669"/>
    <property type="project" value="InterPro"/>
</dbReference>
<protein>
    <submittedName>
        <fullName evidence="14">Uncharacterized protein</fullName>
    </submittedName>
</protein>
<keyword evidence="9 12" id="KW-0503">Monooxygenase</keyword>
<organism evidence="14 15">
    <name type="scientific">Eleusine coracana subsp. coracana</name>
    <dbReference type="NCBI Taxonomy" id="191504"/>
    <lineage>
        <taxon>Eukaryota</taxon>
        <taxon>Viridiplantae</taxon>
        <taxon>Streptophyta</taxon>
        <taxon>Embryophyta</taxon>
        <taxon>Tracheophyta</taxon>
        <taxon>Spermatophyta</taxon>
        <taxon>Magnoliopsida</taxon>
        <taxon>Liliopsida</taxon>
        <taxon>Poales</taxon>
        <taxon>Poaceae</taxon>
        <taxon>PACMAD clade</taxon>
        <taxon>Chloridoideae</taxon>
        <taxon>Cynodonteae</taxon>
        <taxon>Eleusininae</taxon>
        <taxon>Eleusine</taxon>
    </lineage>
</organism>
<keyword evidence="10 13" id="KW-0472">Membrane</keyword>
<dbReference type="PRINTS" id="PR00463">
    <property type="entry name" value="EP450I"/>
</dbReference>
<keyword evidence="6 13" id="KW-1133">Transmembrane helix</keyword>
<reference evidence="14" key="2">
    <citation type="submission" date="2021-12" db="EMBL/GenBank/DDBJ databases">
        <title>Resequencing data analysis of finger millet.</title>
        <authorList>
            <person name="Hatakeyama M."/>
            <person name="Aluri S."/>
            <person name="Balachadran M.T."/>
            <person name="Sivarajan S.R."/>
            <person name="Poveda L."/>
            <person name="Shimizu-Inatsugi R."/>
            <person name="Schlapbach R."/>
            <person name="Sreeman S.M."/>
            <person name="Shimizu K.K."/>
        </authorList>
    </citation>
    <scope>NUCLEOTIDE SEQUENCE</scope>
</reference>
<keyword evidence="3 11" id="KW-0349">Heme</keyword>
<evidence type="ECO:0000256" key="8">
    <source>
        <dbReference type="ARBA" id="ARBA00023004"/>
    </source>
</evidence>
<accession>A0AAV5EG39</accession>
<dbReference type="InterPro" id="IPR001128">
    <property type="entry name" value="Cyt_P450"/>
</dbReference>
<dbReference type="PANTHER" id="PTHR47956:SF30">
    <property type="entry name" value="OS06G0641500 PROTEIN"/>
    <property type="match status" value="1"/>
</dbReference>
<evidence type="ECO:0000256" key="12">
    <source>
        <dbReference type="RuleBase" id="RU000461"/>
    </source>
</evidence>
<dbReference type="AlphaFoldDB" id="A0AAV5EG39"/>
<sequence>MEKNVNYVYLCVALVSLLLAALRKRRRSKDGLLHLPPGPWQLPIIGSLHHVAWQRQLLPHRAMRDLARRHGPVMLLRIGAVPTVVVSSPDAAREVTRTHDAAFASRPLTATFRALTGGGRGIIFAPYGDSWRQLRRLAVTELLSARRILSFRAVRAEEVAAMLRDVDVDLRARLSALVADVTVRAVIGGGLGPGGWNWKERDVFLRELDRTIELASAFNPADLWPSASRAATRCSASSTVFIKERLERTDNNGSGGGEAEDLLDVLLKLHKGGGLPSFPLDMDAIKAVIFDIFGAGTETTTTTIEWAMAELVRNPRSMQRATAEVRQAFEPHGAVHEDKLMSEEHRYLRLVVRETLRLHPPAPLLLPRESREPRRVLGYDVPRGTTVLVNVWALGRDERCWPRGPEEFRPERFEAQDEAAGADFKGADFELLPFGAGRRMCPGMAFGLATVELALASLLFHFDWEAPGVPHPAEFDMTESFGITTRRKAGLMLRPVLRVPLPS</sequence>
<dbReference type="GO" id="GO:0020037">
    <property type="term" value="F:heme binding"/>
    <property type="evidence" value="ECO:0007669"/>
    <property type="project" value="InterPro"/>
</dbReference>
<keyword evidence="8 11" id="KW-0408">Iron</keyword>
<dbReference type="SUPFAM" id="SSF48264">
    <property type="entry name" value="Cytochrome P450"/>
    <property type="match status" value="1"/>
</dbReference>
<evidence type="ECO:0000256" key="2">
    <source>
        <dbReference type="ARBA" id="ARBA00010617"/>
    </source>
</evidence>
<dbReference type="InterPro" id="IPR050193">
    <property type="entry name" value="Cytochrome_P450_71"/>
</dbReference>
<evidence type="ECO:0000313" key="14">
    <source>
        <dbReference type="EMBL" id="GJN21390.1"/>
    </source>
</evidence>
<dbReference type="PANTHER" id="PTHR47956">
    <property type="entry name" value="CYTOCHROME P450 71B11-RELATED"/>
    <property type="match status" value="1"/>
</dbReference>
<evidence type="ECO:0000256" key="9">
    <source>
        <dbReference type="ARBA" id="ARBA00023033"/>
    </source>
</evidence>
<dbReference type="Proteomes" id="UP001054889">
    <property type="component" value="Unassembled WGS sequence"/>
</dbReference>
<comment type="similarity">
    <text evidence="2 12">Belongs to the cytochrome P450 family.</text>
</comment>
<comment type="subcellular location">
    <subcellularLocation>
        <location evidence="1">Membrane</location>
        <topology evidence="1">Single-pass membrane protein</topology>
    </subcellularLocation>
</comment>
<feature type="binding site" description="axial binding residue" evidence="11">
    <location>
        <position position="441"/>
    </location>
    <ligand>
        <name>heme</name>
        <dbReference type="ChEBI" id="CHEBI:30413"/>
    </ligand>
    <ligandPart>
        <name>Fe</name>
        <dbReference type="ChEBI" id="CHEBI:18248"/>
    </ligandPart>
</feature>
<evidence type="ECO:0000256" key="6">
    <source>
        <dbReference type="ARBA" id="ARBA00022989"/>
    </source>
</evidence>
<dbReference type="Pfam" id="PF00067">
    <property type="entry name" value="p450"/>
    <property type="match status" value="1"/>
</dbReference>
<comment type="cofactor">
    <cofactor evidence="11">
        <name>heme</name>
        <dbReference type="ChEBI" id="CHEBI:30413"/>
    </cofactor>
</comment>
<evidence type="ECO:0000256" key="3">
    <source>
        <dbReference type="ARBA" id="ARBA00022617"/>
    </source>
</evidence>
<evidence type="ECO:0000313" key="15">
    <source>
        <dbReference type="Proteomes" id="UP001054889"/>
    </source>
</evidence>
<keyword evidence="15" id="KW-1185">Reference proteome</keyword>
<evidence type="ECO:0000256" key="1">
    <source>
        <dbReference type="ARBA" id="ARBA00004167"/>
    </source>
</evidence>
<evidence type="ECO:0000256" key="4">
    <source>
        <dbReference type="ARBA" id="ARBA00022692"/>
    </source>
</evidence>
<dbReference type="InterPro" id="IPR002401">
    <property type="entry name" value="Cyt_P450_E_grp-I"/>
</dbReference>
<proteinExistence type="inferred from homology"/>
<dbReference type="InterPro" id="IPR017972">
    <property type="entry name" value="Cyt_P450_CS"/>
</dbReference>
<name>A0AAV5EG39_ELECO</name>
<evidence type="ECO:0000256" key="5">
    <source>
        <dbReference type="ARBA" id="ARBA00022723"/>
    </source>
</evidence>
<comment type="caution">
    <text evidence="14">The sequence shown here is derived from an EMBL/GenBank/DDBJ whole genome shotgun (WGS) entry which is preliminary data.</text>
</comment>
<dbReference type="PROSITE" id="PS00086">
    <property type="entry name" value="CYTOCHROME_P450"/>
    <property type="match status" value="1"/>
</dbReference>
<evidence type="ECO:0000256" key="10">
    <source>
        <dbReference type="ARBA" id="ARBA00023136"/>
    </source>
</evidence>
<dbReference type="GO" id="GO:0016705">
    <property type="term" value="F:oxidoreductase activity, acting on paired donors, with incorporation or reduction of molecular oxygen"/>
    <property type="evidence" value="ECO:0007669"/>
    <property type="project" value="InterPro"/>
</dbReference>